<evidence type="ECO:0000313" key="3">
    <source>
        <dbReference type="Proteomes" id="UP000662200"/>
    </source>
</evidence>
<keyword evidence="3" id="KW-1185">Reference proteome</keyword>
<sequence length="78" mass="8883">MTKPRRTTPEDRSRAEHLREASAPARREAVRERAEAELRTLADAERQRERQAEVDRLQGIIDELRAAAADAERPPGPQ</sequence>
<dbReference type="RefSeq" id="WP_189112996.1">
    <property type="nucleotide sequence ID" value="NZ_BMQC01000002.1"/>
</dbReference>
<organism evidence="2 3">
    <name type="scientific">Pilimelia terevasa</name>
    <dbReference type="NCBI Taxonomy" id="53372"/>
    <lineage>
        <taxon>Bacteria</taxon>
        <taxon>Bacillati</taxon>
        <taxon>Actinomycetota</taxon>
        <taxon>Actinomycetes</taxon>
        <taxon>Micromonosporales</taxon>
        <taxon>Micromonosporaceae</taxon>
        <taxon>Pilimelia</taxon>
    </lineage>
</organism>
<feature type="compositionally biased region" description="Basic and acidic residues" evidence="1">
    <location>
        <begin position="7"/>
        <end position="31"/>
    </location>
</feature>
<dbReference type="AlphaFoldDB" id="A0A8J3BLF5"/>
<evidence type="ECO:0000256" key="1">
    <source>
        <dbReference type="SAM" id="MobiDB-lite"/>
    </source>
</evidence>
<proteinExistence type="predicted"/>
<reference evidence="2" key="2">
    <citation type="submission" date="2020-09" db="EMBL/GenBank/DDBJ databases">
        <authorList>
            <person name="Sun Q."/>
            <person name="Ohkuma M."/>
        </authorList>
    </citation>
    <scope>NUCLEOTIDE SEQUENCE</scope>
    <source>
        <strain evidence="2">JCM 3091</strain>
    </source>
</reference>
<dbReference type="Proteomes" id="UP000662200">
    <property type="component" value="Unassembled WGS sequence"/>
</dbReference>
<evidence type="ECO:0000313" key="2">
    <source>
        <dbReference type="EMBL" id="GGK19666.1"/>
    </source>
</evidence>
<gene>
    <name evidence="2" type="ORF">GCM10010124_10340</name>
</gene>
<feature type="region of interest" description="Disordered" evidence="1">
    <location>
        <begin position="1"/>
        <end position="31"/>
    </location>
</feature>
<protein>
    <submittedName>
        <fullName evidence="2">Uncharacterized protein</fullName>
    </submittedName>
</protein>
<reference evidence="2" key="1">
    <citation type="journal article" date="2014" name="Int. J. Syst. Evol. Microbiol.">
        <title>Complete genome sequence of Corynebacterium casei LMG S-19264T (=DSM 44701T), isolated from a smear-ripened cheese.</title>
        <authorList>
            <consortium name="US DOE Joint Genome Institute (JGI-PGF)"/>
            <person name="Walter F."/>
            <person name="Albersmeier A."/>
            <person name="Kalinowski J."/>
            <person name="Ruckert C."/>
        </authorList>
    </citation>
    <scope>NUCLEOTIDE SEQUENCE</scope>
    <source>
        <strain evidence="2">JCM 3091</strain>
    </source>
</reference>
<name>A0A8J3BLF5_9ACTN</name>
<accession>A0A8J3BLF5</accession>
<dbReference type="EMBL" id="BMQC01000002">
    <property type="protein sequence ID" value="GGK19666.1"/>
    <property type="molecule type" value="Genomic_DNA"/>
</dbReference>
<comment type="caution">
    <text evidence="2">The sequence shown here is derived from an EMBL/GenBank/DDBJ whole genome shotgun (WGS) entry which is preliminary data.</text>
</comment>